<evidence type="ECO:0000256" key="3">
    <source>
        <dbReference type="ARBA" id="ARBA00023110"/>
    </source>
</evidence>
<evidence type="ECO:0000313" key="8">
    <source>
        <dbReference type="EMBL" id="CAE0333701.1"/>
    </source>
</evidence>
<dbReference type="EC" id="5.2.1.8" evidence="2 5"/>
<feature type="domain" description="PPIase FKBP-type" evidence="7">
    <location>
        <begin position="89"/>
        <end position="177"/>
    </location>
</feature>
<dbReference type="InterPro" id="IPR001179">
    <property type="entry name" value="PPIase_FKBP_dom"/>
</dbReference>
<dbReference type="PROSITE" id="PS50059">
    <property type="entry name" value="FKBP_PPIASE"/>
    <property type="match status" value="1"/>
</dbReference>
<protein>
    <recommendedName>
        <fullName evidence="2 5">peptidylprolyl isomerase</fullName>
        <ecNumber evidence="2 5">5.2.1.8</ecNumber>
    </recommendedName>
</protein>
<comment type="catalytic activity">
    <reaction evidence="1 5">
        <text>[protein]-peptidylproline (omega=180) = [protein]-peptidylproline (omega=0)</text>
        <dbReference type="Rhea" id="RHEA:16237"/>
        <dbReference type="Rhea" id="RHEA-COMP:10747"/>
        <dbReference type="Rhea" id="RHEA-COMP:10748"/>
        <dbReference type="ChEBI" id="CHEBI:83833"/>
        <dbReference type="ChEBI" id="CHEBI:83834"/>
        <dbReference type="EC" id="5.2.1.8"/>
    </reaction>
</comment>
<sequence>MKFSALATIGALALLANSADALTIKNKLKAKEEDAADETLTQADDQTTMTEAAAPEGEAAVATGAEEGTSSKVGIDVLEKGQGDTCQTGQTATVHYTGALASNGNVFDSSLEKGKPIKFQIGDMNVIQCWEQAIVQLHVGDKADLGCPASLSYGATEKPGIPANSELYFNVEVVNCE</sequence>
<feature type="chain" id="PRO_5031177673" description="peptidylprolyl isomerase" evidence="6">
    <location>
        <begin position="22"/>
        <end position="177"/>
    </location>
</feature>
<dbReference type="InterPro" id="IPR046357">
    <property type="entry name" value="PPIase_dom_sf"/>
</dbReference>
<dbReference type="Pfam" id="PF00254">
    <property type="entry name" value="FKBP_C"/>
    <property type="match status" value="1"/>
</dbReference>
<feature type="signal peptide" evidence="6">
    <location>
        <begin position="1"/>
        <end position="21"/>
    </location>
</feature>
<reference evidence="8" key="1">
    <citation type="submission" date="2021-01" db="EMBL/GenBank/DDBJ databases">
        <authorList>
            <person name="Corre E."/>
            <person name="Pelletier E."/>
            <person name="Niang G."/>
            <person name="Scheremetjew M."/>
            <person name="Finn R."/>
            <person name="Kale V."/>
            <person name="Holt S."/>
            <person name="Cochrane G."/>
            <person name="Meng A."/>
            <person name="Brown T."/>
            <person name="Cohen L."/>
        </authorList>
    </citation>
    <scope>NUCLEOTIDE SEQUENCE</scope>
    <source>
        <strain evidence="8">S3</strain>
    </source>
</reference>
<evidence type="ECO:0000256" key="5">
    <source>
        <dbReference type="PROSITE-ProRule" id="PRU00277"/>
    </source>
</evidence>
<proteinExistence type="predicted"/>
<name>A0A7S3IWM5_9SPIT</name>
<evidence type="ECO:0000256" key="2">
    <source>
        <dbReference type="ARBA" id="ARBA00013194"/>
    </source>
</evidence>
<evidence type="ECO:0000259" key="7">
    <source>
        <dbReference type="PROSITE" id="PS50059"/>
    </source>
</evidence>
<dbReference type="AlphaFoldDB" id="A0A7S3IWM5"/>
<dbReference type="SUPFAM" id="SSF54534">
    <property type="entry name" value="FKBP-like"/>
    <property type="match status" value="1"/>
</dbReference>
<dbReference type="GO" id="GO:0003755">
    <property type="term" value="F:peptidyl-prolyl cis-trans isomerase activity"/>
    <property type="evidence" value="ECO:0007669"/>
    <property type="project" value="UniProtKB-KW"/>
</dbReference>
<accession>A0A7S3IWM5</accession>
<dbReference type="Gene3D" id="3.10.50.40">
    <property type="match status" value="1"/>
</dbReference>
<gene>
    <name evidence="8" type="ORF">SINC0208_LOCUS14339</name>
</gene>
<organism evidence="8">
    <name type="scientific">Strombidium inclinatum</name>
    <dbReference type="NCBI Taxonomy" id="197538"/>
    <lineage>
        <taxon>Eukaryota</taxon>
        <taxon>Sar</taxon>
        <taxon>Alveolata</taxon>
        <taxon>Ciliophora</taxon>
        <taxon>Intramacronucleata</taxon>
        <taxon>Spirotrichea</taxon>
        <taxon>Oligotrichia</taxon>
        <taxon>Strombidiidae</taxon>
        <taxon>Strombidium</taxon>
    </lineage>
</organism>
<dbReference type="EMBL" id="HBIH01035878">
    <property type="protein sequence ID" value="CAE0333701.1"/>
    <property type="molecule type" value="Transcribed_RNA"/>
</dbReference>
<keyword evidence="4 5" id="KW-0413">Isomerase</keyword>
<evidence type="ECO:0000256" key="4">
    <source>
        <dbReference type="ARBA" id="ARBA00023235"/>
    </source>
</evidence>
<evidence type="ECO:0000256" key="1">
    <source>
        <dbReference type="ARBA" id="ARBA00000971"/>
    </source>
</evidence>
<dbReference type="PANTHER" id="PTHR43811">
    <property type="entry name" value="FKBP-TYPE PEPTIDYL-PROLYL CIS-TRANS ISOMERASE FKPA"/>
    <property type="match status" value="1"/>
</dbReference>
<evidence type="ECO:0000256" key="6">
    <source>
        <dbReference type="SAM" id="SignalP"/>
    </source>
</evidence>
<keyword evidence="3 5" id="KW-0697">Rotamase</keyword>
<dbReference type="PANTHER" id="PTHR43811:SF19">
    <property type="entry name" value="39 KDA FK506-BINDING NUCLEAR PROTEIN"/>
    <property type="match status" value="1"/>
</dbReference>
<keyword evidence="6" id="KW-0732">Signal</keyword>